<feature type="disulfide bond" evidence="6">
    <location>
        <begin position="78"/>
        <end position="93"/>
    </location>
</feature>
<evidence type="ECO:0000313" key="11">
    <source>
        <dbReference type="Proteomes" id="UP000230069"/>
    </source>
</evidence>
<dbReference type="Pfam" id="PF00228">
    <property type="entry name" value="Bowman-Birk_leg"/>
    <property type="match status" value="2"/>
</dbReference>
<evidence type="ECO:0000256" key="5">
    <source>
        <dbReference type="PIRSR" id="PIRSR600877-50"/>
    </source>
</evidence>
<keyword evidence="11" id="KW-1185">Reference proteome</keyword>
<dbReference type="PROSITE" id="PS00281">
    <property type="entry name" value="BOWMAN_BIRK"/>
    <property type="match status" value="1"/>
</dbReference>
<evidence type="ECO:0000256" key="7">
    <source>
        <dbReference type="RuleBase" id="RU003856"/>
    </source>
</evidence>
<dbReference type="PANTHER" id="PTHR33479">
    <property type="entry name" value="BOWMAN-BIRK TYPE BRAN TRYPSIN INHIBITOR"/>
    <property type="match status" value="1"/>
</dbReference>
<dbReference type="GO" id="GO:0005576">
    <property type="term" value="C:extracellular region"/>
    <property type="evidence" value="ECO:0007669"/>
    <property type="project" value="InterPro"/>
</dbReference>
<dbReference type="Gene3D" id="2.10.69.10">
    <property type="entry name" value="Cysteine Protease (Bromelain) Inhibitor, subunit H"/>
    <property type="match status" value="1"/>
</dbReference>
<gene>
    <name evidence="10" type="ORF">AQUCO_00200622v1</name>
</gene>
<accession>A0A2G5F414</accession>
<dbReference type="AlphaFoldDB" id="A0A2G5F414"/>
<evidence type="ECO:0000256" key="8">
    <source>
        <dbReference type="SAM" id="SignalP"/>
    </source>
</evidence>
<feature type="disulfide bond" evidence="6">
    <location>
        <begin position="52"/>
        <end position="67"/>
    </location>
</feature>
<dbReference type="SMART" id="SM00269">
    <property type="entry name" value="BowB"/>
    <property type="match status" value="1"/>
</dbReference>
<evidence type="ECO:0000256" key="1">
    <source>
        <dbReference type="ARBA" id="ARBA00008506"/>
    </source>
</evidence>
<feature type="disulfide bond" evidence="6">
    <location>
        <begin position="55"/>
        <end position="100"/>
    </location>
</feature>
<sequence>KRRKKMRTSVILFCVVSLVLFSFAATSTSALFETVDGKTTQAVDGDANGSCCNLCICTRSIPPQCQCTDIKSSCDSSCSACRCTRSIPPQCRCMDIKDSCASPCLELGSERL</sequence>
<feature type="disulfide bond" evidence="6">
    <location>
        <begin position="51"/>
        <end position="104"/>
    </location>
</feature>
<feature type="signal peptide" evidence="8">
    <location>
        <begin position="1"/>
        <end position="30"/>
    </location>
</feature>
<evidence type="ECO:0000259" key="9">
    <source>
        <dbReference type="PROSITE" id="PS00281"/>
    </source>
</evidence>
<feature type="disulfide bond" evidence="6">
    <location>
        <begin position="74"/>
        <end position="81"/>
    </location>
</feature>
<comment type="similarity">
    <text evidence="1 7">Belongs to the Bowman-Birk serine protease inhibitor family.</text>
</comment>
<evidence type="ECO:0000256" key="4">
    <source>
        <dbReference type="ARBA" id="ARBA00023157"/>
    </source>
</evidence>
<protein>
    <recommendedName>
        <fullName evidence="9">Bowman-Birk serine protease inhibitors family domain-containing protein</fullName>
    </recommendedName>
</protein>
<dbReference type="InterPro" id="IPR000877">
    <property type="entry name" value="Prot_inh_BBI"/>
</dbReference>
<reference evidence="10 11" key="1">
    <citation type="submission" date="2017-09" db="EMBL/GenBank/DDBJ databases">
        <title>WGS assembly of Aquilegia coerulea Goldsmith.</title>
        <authorList>
            <person name="Hodges S."/>
            <person name="Kramer E."/>
            <person name="Nordborg M."/>
            <person name="Tomkins J."/>
            <person name="Borevitz J."/>
            <person name="Derieg N."/>
            <person name="Yan J."/>
            <person name="Mihaltcheva S."/>
            <person name="Hayes R.D."/>
            <person name="Rokhsar D."/>
        </authorList>
    </citation>
    <scope>NUCLEOTIDE SEQUENCE [LARGE SCALE GENOMIC DNA]</scope>
    <source>
        <strain evidence="11">cv. Goldsmith</strain>
    </source>
</reference>
<dbReference type="GO" id="GO:0004867">
    <property type="term" value="F:serine-type endopeptidase inhibitor activity"/>
    <property type="evidence" value="ECO:0007669"/>
    <property type="project" value="UniProtKB-KW"/>
</dbReference>
<keyword evidence="3 7" id="KW-0722">Serine protease inhibitor</keyword>
<evidence type="ECO:0000256" key="3">
    <source>
        <dbReference type="ARBA" id="ARBA00022900"/>
    </source>
</evidence>
<keyword evidence="4 6" id="KW-1015">Disulfide bond</keyword>
<dbReference type="EMBL" id="KZ305019">
    <property type="protein sequence ID" value="PIA62719.1"/>
    <property type="molecule type" value="Genomic_DNA"/>
</dbReference>
<evidence type="ECO:0000313" key="10">
    <source>
        <dbReference type="EMBL" id="PIA62719.1"/>
    </source>
</evidence>
<feature type="non-terminal residue" evidence="10">
    <location>
        <position position="1"/>
    </location>
</feature>
<feature type="site" description="Reactive bond for trypsin" evidence="5">
    <location>
        <begin position="59"/>
        <end position="60"/>
    </location>
</feature>
<feature type="site" description="Reactive bond for trypsin" evidence="5">
    <location>
        <begin position="85"/>
        <end position="86"/>
    </location>
</feature>
<dbReference type="OrthoDB" id="1928998at2759"/>
<organism evidence="10 11">
    <name type="scientific">Aquilegia coerulea</name>
    <name type="common">Rocky mountain columbine</name>
    <dbReference type="NCBI Taxonomy" id="218851"/>
    <lineage>
        <taxon>Eukaryota</taxon>
        <taxon>Viridiplantae</taxon>
        <taxon>Streptophyta</taxon>
        <taxon>Embryophyta</taxon>
        <taxon>Tracheophyta</taxon>
        <taxon>Spermatophyta</taxon>
        <taxon>Magnoliopsida</taxon>
        <taxon>Ranunculales</taxon>
        <taxon>Ranunculaceae</taxon>
        <taxon>Thalictroideae</taxon>
        <taxon>Aquilegia</taxon>
    </lineage>
</organism>
<dbReference type="Proteomes" id="UP000230069">
    <property type="component" value="Unassembled WGS sequence"/>
</dbReference>
<dbReference type="SUPFAM" id="SSF57247">
    <property type="entry name" value="Bowman-Birk inhibitor, BBI"/>
    <property type="match status" value="1"/>
</dbReference>
<feature type="chain" id="PRO_5013774466" description="Bowman-Birk serine protease inhibitors family domain-containing protein" evidence="8">
    <location>
        <begin position="31"/>
        <end position="112"/>
    </location>
</feature>
<dbReference type="CDD" id="cd00023">
    <property type="entry name" value="BBI"/>
    <property type="match status" value="1"/>
</dbReference>
<feature type="domain" description="Bowman-Birk serine protease inhibitors family" evidence="9">
    <location>
        <begin position="67"/>
        <end position="81"/>
    </location>
</feature>
<name>A0A2G5F414_AQUCA</name>
<keyword evidence="8" id="KW-0732">Signal</keyword>
<dbReference type="InterPro" id="IPR035995">
    <property type="entry name" value="Bowman-Birk_prot_inh"/>
</dbReference>
<keyword evidence="2 7" id="KW-0646">Protease inhibitor</keyword>
<feature type="disulfide bond" evidence="6">
    <location>
        <begin position="83"/>
        <end position="91"/>
    </location>
</feature>
<evidence type="ECO:0000256" key="6">
    <source>
        <dbReference type="PIRSR" id="PIRSR600877-51"/>
    </source>
</evidence>
<dbReference type="PANTHER" id="PTHR33479:SF19">
    <property type="entry name" value="BOWMAN-BIRK TYPE PROTEINASE INHIBITOR C-II"/>
    <property type="match status" value="1"/>
</dbReference>
<proteinExistence type="inferred from homology"/>
<evidence type="ECO:0000256" key="2">
    <source>
        <dbReference type="ARBA" id="ARBA00022690"/>
    </source>
</evidence>
<feature type="disulfide bond" evidence="6">
    <location>
        <begin position="57"/>
        <end position="65"/>
    </location>
</feature>